<dbReference type="RefSeq" id="WP_248955915.1">
    <property type="nucleotide sequence ID" value="NZ_JAKIKU010000006.1"/>
</dbReference>
<feature type="region of interest" description="Disordered" evidence="8">
    <location>
        <begin position="1"/>
        <end position="39"/>
    </location>
</feature>
<accession>A0ABT0KQK3</accession>
<proteinExistence type="inferred from homology"/>
<protein>
    <submittedName>
        <fullName evidence="10">YcjF family protein</fullName>
    </submittedName>
</protein>
<keyword evidence="6 9" id="KW-1133">Transmembrane helix</keyword>
<dbReference type="InterPro" id="IPR006507">
    <property type="entry name" value="UPF0283"/>
</dbReference>
<feature type="compositionally biased region" description="Polar residues" evidence="8">
    <location>
        <begin position="1"/>
        <end position="29"/>
    </location>
</feature>
<evidence type="ECO:0000256" key="5">
    <source>
        <dbReference type="ARBA" id="ARBA00022692"/>
    </source>
</evidence>
<evidence type="ECO:0000313" key="11">
    <source>
        <dbReference type="Proteomes" id="UP001202134"/>
    </source>
</evidence>
<keyword evidence="4" id="KW-0997">Cell inner membrane</keyword>
<evidence type="ECO:0000256" key="3">
    <source>
        <dbReference type="ARBA" id="ARBA00022475"/>
    </source>
</evidence>
<name>A0ABT0KQK3_9GAMM</name>
<evidence type="ECO:0000313" key="10">
    <source>
        <dbReference type="EMBL" id="MCL1046125.1"/>
    </source>
</evidence>
<evidence type="ECO:0000256" key="4">
    <source>
        <dbReference type="ARBA" id="ARBA00022519"/>
    </source>
</evidence>
<sequence length="364" mass="40372">MKLSQSHHSSDNESMQQTKLKQQQVFASETTEEPQVKPSQSYAEVEFQCELALAEIVEDIDVIEPTRSAKRWSPLAKLSLVGISLAVIVQTLLGLHAAFLQSPWLFGFYASVTGVILAWVSTVTLAEWRKLVKLKHVADTQVTGERLSQSMQRGEAEKFISPLLSQYPESTGKQQFSAMNTSEHNDAEMVLLFDDLVVSERDEKAKQIVSRYAAESALLLAASPLAVLDMAIILWRNQRMINAIADIYGIELGYWSRIKLIKSIIINIVYAGTTEVVADLGTQLLSVEMTGKLSARLAQGLGGGLLTARLGYQAMTLCRPLSFKEQNRPKLGQIHQQLLTDLKTFSASMMQKSKVKSASETHKD</sequence>
<organism evidence="10 11">
    <name type="scientific">Shewanella electrodiphila</name>
    <dbReference type="NCBI Taxonomy" id="934143"/>
    <lineage>
        <taxon>Bacteria</taxon>
        <taxon>Pseudomonadati</taxon>
        <taxon>Pseudomonadota</taxon>
        <taxon>Gammaproteobacteria</taxon>
        <taxon>Alteromonadales</taxon>
        <taxon>Shewanellaceae</taxon>
        <taxon>Shewanella</taxon>
    </lineage>
</organism>
<dbReference type="PANTHER" id="PTHR39342:SF1">
    <property type="entry name" value="UPF0283 MEMBRANE PROTEIN YCJF"/>
    <property type="match status" value="1"/>
</dbReference>
<dbReference type="InterPro" id="IPR021147">
    <property type="entry name" value="DUF697"/>
</dbReference>
<keyword evidence="7 9" id="KW-0472">Membrane</keyword>
<keyword evidence="5 9" id="KW-0812">Transmembrane</keyword>
<evidence type="ECO:0000256" key="1">
    <source>
        <dbReference type="ARBA" id="ARBA00004429"/>
    </source>
</evidence>
<dbReference type="PANTHER" id="PTHR39342">
    <property type="entry name" value="UPF0283 MEMBRANE PROTEIN YCJF"/>
    <property type="match status" value="1"/>
</dbReference>
<evidence type="ECO:0000256" key="9">
    <source>
        <dbReference type="SAM" id="Phobius"/>
    </source>
</evidence>
<dbReference type="EMBL" id="JAKIKU010000006">
    <property type="protein sequence ID" value="MCL1046125.1"/>
    <property type="molecule type" value="Genomic_DNA"/>
</dbReference>
<dbReference type="Proteomes" id="UP001202134">
    <property type="component" value="Unassembled WGS sequence"/>
</dbReference>
<comment type="subcellular location">
    <subcellularLocation>
        <location evidence="1">Cell inner membrane</location>
        <topology evidence="1">Multi-pass membrane protein</topology>
    </subcellularLocation>
</comment>
<reference evidence="10 11" key="1">
    <citation type="submission" date="2022-01" db="EMBL/GenBank/DDBJ databases">
        <title>Whole genome-based taxonomy of the Shewanellaceae.</title>
        <authorList>
            <person name="Martin-Rodriguez A.J."/>
        </authorList>
    </citation>
    <scope>NUCLEOTIDE SEQUENCE [LARGE SCALE GENOMIC DNA]</scope>
    <source>
        <strain evidence="10 11">DSM 24955</strain>
    </source>
</reference>
<keyword evidence="3" id="KW-1003">Cell membrane</keyword>
<evidence type="ECO:0000256" key="2">
    <source>
        <dbReference type="ARBA" id="ARBA00008255"/>
    </source>
</evidence>
<evidence type="ECO:0000256" key="7">
    <source>
        <dbReference type="ARBA" id="ARBA00023136"/>
    </source>
</evidence>
<comment type="similarity">
    <text evidence="2">Belongs to the UPF0283 family.</text>
</comment>
<keyword evidence="11" id="KW-1185">Reference proteome</keyword>
<dbReference type="NCBIfam" id="TIGR01620">
    <property type="entry name" value="hyp_HI0043"/>
    <property type="match status" value="1"/>
</dbReference>
<evidence type="ECO:0000256" key="8">
    <source>
        <dbReference type="SAM" id="MobiDB-lite"/>
    </source>
</evidence>
<evidence type="ECO:0000256" key="6">
    <source>
        <dbReference type="ARBA" id="ARBA00022989"/>
    </source>
</evidence>
<feature type="transmembrane region" description="Helical" evidence="9">
    <location>
        <begin position="106"/>
        <end position="126"/>
    </location>
</feature>
<gene>
    <name evidence="10" type="ORF">L2737_12400</name>
</gene>
<dbReference type="Pfam" id="PF05128">
    <property type="entry name" value="DUF697"/>
    <property type="match status" value="1"/>
</dbReference>
<feature type="transmembrane region" description="Helical" evidence="9">
    <location>
        <begin position="216"/>
        <end position="235"/>
    </location>
</feature>
<feature type="transmembrane region" description="Helical" evidence="9">
    <location>
        <begin position="78"/>
        <end position="100"/>
    </location>
</feature>
<comment type="caution">
    <text evidence="10">The sequence shown here is derived from an EMBL/GenBank/DDBJ whole genome shotgun (WGS) entry which is preliminary data.</text>
</comment>